<evidence type="ECO:0000313" key="2">
    <source>
        <dbReference type="EMBL" id="TYL95963.1"/>
    </source>
</evidence>
<keyword evidence="3" id="KW-1185">Reference proteome</keyword>
<name>A0A5D3KKG0_9BRAD</name>
<dbReference type="AlphaFoldDB" id="A0A5D3KKG0"/>
<evidence type="ECO:0000256" key="1">
    <source>
        <dbReference type="SAM" id="SignalP"/>
    </source>
</evidence>
<dbReference type="Proteomes" id="UP000324758">
    <property type="component" value="Unassembled WGS sequence"/>
</dbReference>
<feature type="chain" id="PRO_5022960112" evidence="1">
    <location>
        <begin position="20"/>
        <end position="79"/>
    </location>
</feature>
<dbReference type="OrthoDB" id="8254545at2"/>
<protein>
    <submittedName>
        <fullName evidence="2">Uncharacterized protein</fullName>
    </submittedName>
</protein>
<organism evidence="2 3">
    <name type="scientific">Bradyrhizobium rifense</name>
    <dbReference type="NCBI Taxonomy" id="515499"/>
    <lineage>
        <taxon>Bacteria</taxon>
        <taxon>Pseudomonadati</taxon>
        <taxon>Pseudomonadota</taxon>
        <taxon>Alphaproteobacteria</taxon>
        <taxon>Hyphomicrobiales</taxon>
        <taxon>Nitrobacteraceae</taxon>
        <taxon>Bradyrhizobium</taxon>
    </lineage>
</organism>
<feature type="signal peptide" evidence="1">
    <location>
        <begin position="1"/>
        <end position="19"/>
    </location>
</feature>
<keyword evidence="1" id="KW-0732">Signal</keyword>
<sequence length="79" mass="8241">MRSVLALGLLLALSATGNAATVHRSTPPLRTRQHVFVPPTQLVAPGQGVATPGFAVPGWSDEATRRWMDNNNACSSCGG</sequence>
<proteinExistence type="predicted"/>
<reference evidence="2 3" key="1">
    <citation type="submission" date="2019-08" db="EMBL/GenBank/DDBJ databases">
        <title>Bradyrhizobium hipponensis sp. nov., a rhizobium isolated from a Lupinus angustifolius root nodule in Tunisia.</title>
        <authorList>
            <person name="Off K."/>
            <person name="Rejili M."/>
            <person name="Mars M."/>
            <person name="Brachmann A."/>
            <person name="Marin M."/>
        </authorList>
    </citation>
    <scope>NUCLEOTIDE SEQUENCE [LARGE SCALE GENOMIC DNA]</scope>
    <source>
        <strain evidence="2 3">CTAW71</strain>
    </source>
</reference>
<comment type="caution">
    <text evidence="2">The sequence shown here is derived from an EMBL/GenBank/DDBJ whole genome shotgun (WGS) entry which is preliminary data.</text>
</comment>
<dbReference type="EMBL" id="VSSS01000023">
    <property type="protein sequence ID" value="TYL95963.1"/>
    <property type="molecule type" value="Genomic_DNA"/>
</dbReference>
<gene>
    <name evidence="2" type="ORF">FXB40_13145</name>
</gene>
<evidence type="ECO:0000313" key="3">
    <source>
        <dbReference type="Proteomes" id="UP000324758"/>
    </source>
</evidence>
<accession>A0A5D3KKG0</accession>